<feature type="compositionally biased region" description="Basic residues" evidence="2">
    <location>
        <begin position="375"/>
        <end position="385"/>
    </location>
</feature>
<dbReference type="InterPro" id="IPR036236">
    <property type="entry name" value="Znf_C2H2_sf"/>
</dbReference>
<name>A0A5C3NUV4_9APHY</name>
<dbReference type="EMBL" id="ML211628">
    <property type="protein sequence ID" value="TFK81266.1"/>
    <property type="molecule type" value="Genomic_DNA"/>
</dbReference>
<dbReference type="PROSITE" id="PS50157">
    <property type="entry name" value="ZINC_FINGER_C2H2_2"/>
    <property type="match status" value="2"/>
</dbReference>
<feature type="compositionally biased region" description="Low complexity" evidence="2">
    <location>
        <begin position="84"/>
        <end position="101"/>
    </location>
</feature>
<proteinExistence type="predicted"/>
<feature type="region of interest" description="Disordered" evidence="2">
    <location>
        <begin position="362"/>
        <end position="385"/>
    </location>
</feature>
<feature type="compositionally biased region" description="Basic and acidic residues" evidence="2">
    <location>
        <begin position="291"/>
        <end position="305"/>
    </location>
</feature>
<sequence length="385" mass="42385">MISDCFGFCKETPAISTRCSLLVTNSSRFLLLLTPSSPISTEMSCTHDENTPRLSNGQSPPRPRANETLGSPLRTLSINEPDITGTTTSRSPTRPLASPSSVLKNRQAEDPSPRRCLFPRLFEPAPLPSLSDSDEPSDEESSEDEEYDMVYRARGNSWDVESDVETSEEDTKEWKDQATEESEDGSDEEDVNADCSDEDGSDEEDVTADCSGEDGAAVVDESLPDERPSSPNPSNDQAPAPASSFSLNGGPLRSPSILGDQLNEGVRVPSWSEGEESEKASRKKRKQRASSSKEHDDGDYSEDRRPKKKTKKKKNAETPQLHCDRCPETFTTQLTLDRHLSSVHMGITSQPCPVCGKSYSREDALQRHQRDVHGHGRGRGRGRGR</sequence>
<feature type="domain" description="C2H2-type" evidence="3">
    <location>
        <begin position="321"/>
        <end position="349"/>
    </location>
</feature>
<evidence type="ECO:0000313" key="5">
    <source>
        <dbReference type="Proteomes" id="UP000308197"/>
    </source>
</evidence>
<feature type="compositionally biased region" description="Basic and acidic residues" evidence="2">
    <location>
        <begin position="362"/>
        <end position="374"/>
    </location>
</feature>
<reference evidence="4 5" key="1">
    <citation type="journal article" date="2019" name="Nat. Ecol. Evol.">
        <title>Megaphylogeny resolves global patterns of mushroom evolution.</title>
        <authorList>
            <person name="Varga T."/>
            <person name="Krizsan K."/>
            <person name="Foldi C."/>
            <person name="Dima B."/>
            <person name="Sanchez-Garcia M."/>
            <person name="Sanchez-Ramirez S."/>
            <person name="Szollosi G.J."/>
            <person name="Szarkandi J.G."/>
            <person name="Papp V."/>
            <person name="Albert L."/>
            <person name="Andreopoulos W."/>
            <person name="Angelini C."/>
            <person name="Antonin V."/>
            <person name="Barry K.W."/>
            <person name="Bougher N.L."/>
            <person name="Buchanan P."/>
            <person name="Buyck B."/>
            <person name="Bense V."/>
            <person name="Catcheside P."/>
            <person name="Chovatia M."/>
            <person name="Cooper J."/>
            <person name="Damon W."/>
            <person name="Desjardin D."/>
            <person name="Finy P."/>
            <person name="Geml J."/>
            <person name="Haridas S."/>
            <person name="Hughes K."/>
            <person name="Justo A."/>
            <person name="Karasinski D."/>
            <person name="Kautmanova I."/>
            <person name="Kiss B."/>
            <person name="Kocsube S."/>
            <person name="Kotiranta H."/>
            <person name="LaButti K.M."/>
            <person name="Lechner B.E."/>
            <person name="Liimatainen K."/>
            <person name="Lipzen A."/>
            <person name="Lukacs Z."/>
            <person name="Mihaltcheva S."/>
            <person name="Morgado L.N."/>
            <person name="Niskanen T."/>
            <person name="Noordeloos M.E."/>
            <person name="Ohm R.A."/>
            <person name="Ortiz-Santana B."/>
            <person name="Ovrebo C."/>
            <person name="Racz N."/>
            <person name="Riley R."/>
            <person name="Savchenko A."/>
            <person name="Shiryaev A."/>
            <person name="Soop K."/>
            <person name="Spirin V."/>
            <person name="Szebenyi C."/>
            <person name="Tomsovsky M."/>
            <person name="Tulloss R.E."/>
            <person name="Uehling J."/>
            <person name="Grigoriev I.V."/>
            <person name="Vagvolgyi C."/>
            <person name="Papp T."/>
            <person name="Martin F.M."/>
            <person name="Miettinen O."/>
            <person name="Hibbett D.S."/>
            <person name="Nagy L.G."/>
        </authorList>
    </citation>
    <scope>NUCLEOTIDE SEQUENCE [LARGE SCALE GENOMIC DNA]</scope>
    <source>
        <strain evidence="4 5">HHB13444</strain>
    </source>
</reference>
<evidence type="ECO:0000256" key="1">
    <source>
        <dbReference type="PROSITE-ProRule" id="PRU00042"/>
    </source>
</evidence>
<feature type="compositionally biased region" description="Acidic residues" evidence="2">
    <location>
        <begin position="179"/>
        <end position="207"/>
    </location>
</feature>
<dbReference type="Pfam" id="PF00096">
    <property type="entry name" value="zf-C2H2"/>
    <property type="match status" value="1"/>
</dbReference>
<dbReference type="Gene3D" id="3.30.160.60">
    <property type="entry name" value="Classic Zinc Finger"/>
    <property type="match status" value="1"/>
</dbReference>
<dbReference type="GO" id="GO:0008270">
    <property type="term" value="F:zinc ion binding"/>
    <property type="evidence" value="ECO:0007669"/>
    <property type="project" value="UniProtKB-KW"/>
</dbReference>
<keyword evidence="1" id="KW-0479">Metal-binding</keyword>
<organism evidence="4 5">
    <name type="scientific">Polyporus arcularius HHB13444</name>
    <dbReference type="NCBI Taxonomy" id="1314778"/>
    <lineage>
        <taxon>Eukaryota</taxon>
        <taxon>Fungi</taxon>
        <taxon>Dikarya</taxon>
        <taxon>Basidiomycota</taxon>
        <taxon>Agaricomycotina</taxon>
        <taxon>Agaricomycetes</taxon>
        <taxon>Polyporales</taxon>
        <taxon>Polyporaceae</taxon>
        <taxon>Polyporus</taxon>
    </lineage>
</organism>
<dbReference type="InterPro" id="IPR050457">
    <property type="entry name" value="ZnFinger_BTB_dom_contain"/>
</dbReference>
<dbReference type="GO" id="GO:0000981">
    <property type="term" value="F:DNA-binding transcription factor activity, RNA polymerase II-specific"/>
    <property type="evidence" value="ECO:0007669"/>
    <property type="project" value="TreeGrafter"/>
</dbReference>
<dbReference type="SUPFAM" id="SSF57667">
    <property type="entry name" value="beta-beta-alpha zinc fingers"/>
    <property type="match status" value="1"/>
</dbReference>
<dbReference type="STRING" id="1314778.A0A5C3NUV4"/>
<keyword evidence="1" id="KW-0862">Zinc</keyword>
<accession>A0A5C3NUV4</accession>
<dbReference type="InterPro" id="IPR013087">
    <property type="entry name" value="Znf_C2H2_type"/>
</dbReference>
<evidence type="ECO:0000313" key="4">
    <source>
        <dbReference type="EMBL" id="TFK81266.1"/>
    </source>
</evidence>
<dbReference type="PANTHER" id="PTHR46105">
    <property type="entry name" value="AGAP004733-PA"/>
    <property type="match status" value="1"/>
</dbReference>
<feature type="compositionally biased region" description="Acidic residues" evidence="2">
    <location>
        <begin position="132"/>
        <end position="148"/>
    </location>
</feature>
<gene>
    <name evidence="4" type="ORF">K466DRAFT_344339</name>
</gene>
<dbReference type="Proteomes" id="UP000308197">
    <property type="component" value="Unassembled WGS sequence"/>
</dbReference>
<dbReference type="InParanoid" id="A0A5C3NUV4"/>
<feature type="compositionally biased region" description="Acidic residues" evidence="2">
    <location>
        <begin position="160"/>
        <end position="171"/>
    </location>
</feature>
<dbReference type="GO" id="GO:0000978">
    <property type="term" value="F:RNA polymerase II cis-regulatory region sequence-specific DNA binding"/>
    <property type="evidence" value="ECO:0007669"/>
    <property type="project" value="TreeGrafter"/>
</dbReference>
<dbReference type="PROSITE" id="PS00028">
    <property type="entry name" value="ZINC_FINGER_C2H2_1"/>
    <property type="match status" value="2"/>
</dbReference>
<evidence type="ECO:0000259" key="3">
    <source>
        <dbReference type="PROSITE" id="PS50157"/>
    </source>
</evidence>
<feature type="region of interest" description="Disordered" evidence="2">
    <location>
        <begin position="41"/>
        <end position="322"/>
    </location>
</feature>
<feature type="domain" description="C2H2-type" evidence="3">
    <location>
        <begin position="350"/>
        <end position="378"/>
    </location>
</feature>
<keyword evidence="5" id="KW-1185">Reference proteome</keyword>
<dbReference type="AlphaFoldDB" id="A0A5C3NUV4"/>
<protein>
    <recommendedName>
        <fullName evidence="3">C2H2-type domain-containing protein</fullName>
    </recommendedName>
</protein>
<dbReference type="SMART" id="SM00355">
    <property type="entry name" value="ZnF_C2H2"/>
    <property type="match status" value="2"/>
</dbReference>
<feature type="compositionally biased region" description="Polar residues" evidence="2">
    <location>
        <begin position="232"/>
        <end position="247"/>
    </location>
</feature>
<dbReference type="PANTHER" id="PTHR46105:SF28">
    <property type="entry name" value="ZINC FINGER PROTEIN 37-LIKE"/>
    <property type="match status" value="1"/>
</dbReference>
<keyword evidence="1" id="KW-0863">Zinc-finger</keyword>
<evidence type="ECO:0000256" key="2">
    <source>
        <dbReference type="SAM" id="MobiDB-lite"/>
    </source>
</evidence>